<reference evidence="5" key="1">
    <citation type="journal article" date="2012" name="Nature">
        <title>A physical, genetic and functional sequence assembly of the barley genome.</title>
        <authorList>
            <consortium name="The International Barley Genome Sequencing Consortium"/>
            <person name="Mayer K.F."/>
            <person name="Waugh R."/>
            <person name="Brown J.W."/>
            <person name="Schulman A."/>
            <person name="Langridge P."/>
            <person name="Platzer M."/>
            <person name="Fincher G.B."/>
            <person name="Muehlbauer G.J."/>
            <person name="Sato K."/>
            <person name="Close T.J."/>
            <person name="Wise R.P."/>
            <person name="Stein N."/>
        </authorList>
    </citation>
    <scope>NUCLEOTIDE SEQUENCE [LARGE SCALE GENOMIC DNA]</scope>
    <source>
        <strain evidence="5">cv. Morex</strain>
    </source>
</reference>
<accession>A0A8I6WNB2</accession>
<feature type="coiled-coil region" evidence="1">
    <location>
        <begin position="331"/>
        <end position="384"/>
    </location>
</feature>
<feature type="compositionally biased region" description="Basic and acidic residues" evidence="2">
    <location>
        <begin position="497"/>
        <end position="514"/>
    </location>
</feature>
<dbReference type="Gramene" id="HORVU.MOREX.r3.2HG0107310.1">
    <property type="protein sequence ID" value="HORVU.MOREX.r3.2HG0107310.1"/>
    <property type="gene ID" value="HORVU.MOREX.r3.2HG0107310"/>
</dbReference>
<organism evidence="4 5">
    <name type="scientific">Hordeum vulgare subsp. vulgare</name>
    <name type="common">Domesticated barley</name>
    <dbReference type="NCBI Taxonomy" id="112509"/>
    <lineage>
        <taxon>Eukaryota</taxon>
        <taxon>Viridiplantae</taxon>
        <taxon>Streptophyta</taxon>
        <taxon>Embryophyta</taxon>
        <taxon>Tracheophyta</taxon>
        <taxon>Spermatophyta</taxon>
        <taxon>Magnoliopsida</taxon>
        <taxon>Liliopsida</taxon>
        <taxon>Poales</taxon>
        <taxon>Poaceae</taxon>
        <taxon>BOP clade</taxon>
        <taxon>Pooideae</taxon>
        <taxon>Triticodae</taxon>
        <taxon>Triticeae</taxon>
        <taxon>Hordeinae</taxon>
        <taxon>Hordeum</taxon>
    </lineage>
</organism>
<feature type="compositionally biased region" description="Acidic residues" evidence="2">
    <location>
        <begin position="281"/>
        <end position="292"/>
    </location>
</feature>
<reference evidence="4" key="2">
    <citation type="submission" date="2020-10" db="EMBL/GenBank/DDBJ databases">
        <authorList>
            <person name="Scholz U."/>
            <person name="Mascher M."/>
            <person name="Fiebig A."/>
        </authorList>
    </citation>
    <scope>NUCLEOTIDE SEQUENCE [LARGE SCALE GENOMIC DNA]</scope>
    <source>
        <strain evidence="4">cv. Morex</strain>
    </source>
</reference>
<sequence length="527" mass="56691">MTTPTGGVAPAPSRAAAAPLERKKGKTSAKKKTTDGSGSSKPKKKVAVRRPGAASTEAPTSSLVEPAADAHHVFDEMPPSLNDDAYMSTMGVGSNNSHWSQANDIHLDEHEFEVDEEGEGIIEAPKGRAGNYTTNDDKLLCNTWLQVSRDPSVGGDQSRDAYWGRMKEHFDAQNVSGIDRSERSLRSRWSTINSACQKWAAAQKAVDKLNPSGTNEDDRYNIAQNLFKEETRTTKKGKIKKGKIFTLPHCYEVLKDDEKWKKRDDLDDLHLSNKRKRTIELNDDEEEDDASTDDGKRSPTPNSVSYSKPKRPDGCKKDKTEKKKRKGYDELTNATEAIVKARKEANEVRKMATNQDAAAEERRLAAEERRVAAEERKVALEERKIQKRAMIRTMGGGGLGGMGGGGLGAMGGMGLGAMGGMGGGVLGGMGGGGFGAMGGFGAPSNAMGGMGGMSFASLMGGMGAPPAMGGMSFDVPHTHTHENAVEDLAKTVGATRDAVRNEVREEDSSSKAEESSSEEEEDDEEDD</sequence>
<feature type="domain" description="No apical meristem-associated C-terminal" evidence="3">
    <location>
        <begin position="243"/>
        <end position="389"/>
    </location>
</feature>
<dbReference type="Gramene" id="HORVU.MOREX.r2.2HG0087930.1">
    <property type="protein sequence ID" value="HORVU.MOREX.r2.2HG0087930.1"/>
    <property type="gene ID" value="HORVU.MOREX.r2.2HG0087930"/>
</dbReference>
<dbReference type="InterPro" id="IPR029466">
    <property type="entry name" value="NAM-associated_C"/>
</dbReference>
<dbReference type="AlphaFoldDB" id="A0A8I6WNB2"/>
<dbReference type="SMR" id="A0A8I6WNB2"/>
<feature type="compositionally biased region" description="Acidic residues" evidence="2">
    <location>
        <begin position="515"/>
        <end position="527"/>
    </location>
</feature>
<keyword evidence="5" id="KW-1185">Reference proteome</keyword>
<reference evidence="4" key="3">
    <citation type="submission" date="2022-01" db="UniProtKB">
        <authorList>
            <consortium name="EnsemblPlants"/>
        </authorList>
    </citation>
    <scope>IDENTIFICATION</scope>
    <source>
        <strain evidence="4">subsp. vulgare</strain>
    </source>
</reference>
<dbReference type="Proteomes" id="UP000011116">
    <property type="component" value="Chromosome 2H"/>
</dbReference>
<evidence type="ECO:0000256" key="2">
    <source>
        <dbReference type="SAM" id="MobiDB-lite"/>
    </source>
</evidence>
<evidence type="ECO:0000259" key="3">
    <source>
        <dbReference type="Pfam" id="PF14303"/>
    </source>
</evidence>
<evidence type="ECO:0000313" key="4">
    <source>
        <dbReference type="EnsemblPlants" id="HORVU.MOREX.r3.2HG0107310.1"/>
    </source>
</evidence>
<feature type="compositionally biased region" description="Basic and acidic residues" evidence="2">
    <location>
        <begin position="310"/>
        <end position="321"/>
    </location>
</feature>
<evidence type="ECO:0000313" key="5">
    <source>
        <dbReference type="Proteomes" id="UP000011116"/>
    </source>
</evidence>
<proteinExistence type="predicted"/>
<dbReference type="PANTHER" id="PTHR45125:SF43">
    <property type="entry name" value="NO APICAL MERISTEM-ASSOCIATED C-TERMINAL DOMAIN-CONTAINING PROTEIN"/>
    <property type="match status" value="1"/>
</dbReference>
<feature type="region of interest" description="Disordered" evidence="2">
    <location>
        <begin position="1"/>
        <end position="65"/>
    </location>
</feature>
<name>A0A8I6WNB2_HORVV</name>
<dbReference type="Pfam" id="PF14303">
    <property type="entry name" value="NAM-associated"/>
    <property type="match status" value="1"/>
</dbReference>
<protein>
    <recommendedName>
        <fullName evidence="3">No apical meristem-associated C-terminal domain-containing protein</fullName>
    </recommendedName>
</protein>
<dbReference type="PANTHER" id="PTHR45125">
    <property type="entry name" value="F21J9.4-RELATED"/>
    <property type="match status" value="1"/>
</dbReference>
<dbReference type="EnsemblPlants" id="HORVU.MOREX.r3.2HG0107310.1">
    <property type="protein sequence ID" value="HORVU.MOREX.r3.2HG0107310.1"/>
    <property type="gene ID" value="HORVU.MOREX.r3.2HG0107310"/>
</dbReference>
<feature type="region of interest" description="Disordered" evidence="2">
    <location>
        <begin position="264"/>
        <end position="328"/>
    </location>
</feature>
<keyword evidence="1" id="KW-0175">Coiled coil</keyword>
<feature type="region of interest" description="Disordered" evidence="2">
    <location>
        <begin position="496"/>
        <end position="527"/>
    </location>
</feature>
<feature type="compositionally biased region" description="Low complexity" evidence="2">
    <location>
        <begin position="9"/>
        <end position="19"/>
    </location>
</feature>
<evidence type="ECO:0000256" key="1">
    <source>
        <dbReference type="SAM" id="Coils"/>
    </source>
</evidence>